<dbReference type="GO" id="GO:0005737">
    <property type="term" value="C:cytoplasm"/>
    <property type="evidence" value="ECO:0007669"/>
    <property type="project" value="TreeGrafter"/>
</dbReference>
<dbReference type="Gene3D" id="3.60.21.10">
    <property type="match status" value="1"/>
</dbReference>
<dbReference type="HOGENOM" id="CLU_019692_0_1_10"/>
<evidence type="ECO:0000259" key="1">
    <source>
        <dbReference type="Pfam" id="PF00149"/>
    </source>
</evidence>
<dbReference type="AlphaFoldDB" id="A0A098BY73"/>
<dbReference type="InterPro" id="IPR029052">
    <property type="entry name" value="Metallo-depent_PP-like"/>
</dbReference>
<dbReference type="InterPro" id="IPR004843">
    <property type="entry name" value="Calcineurin-like_PHP"/>
</dbReference>
<dbReference type="Pfam" id="PF00149">
    <property type="entry name" value="Metallophos"/>
    <property type="match status" value="1"/>
</dbReference>
<dbReference type="PATRIC" id="fig|1562970.3.peg.336"/>
<protein>
    <submittedName>
        <fullName evidence="2">Metallophosphoesterase</fullName>
    </submittedName>
</protein>
<sequence length="329" mass="37227">MQSKIITAFIAVSLSISMSAQKLSFNKEGEFKVVQFTDMHYVHGNPKSDTTLLLVPYILDSEKPDLVVFTGDIVTGSVEGWDVITKYVIGREIPFAVTLGNHDHENGVTREEIAELVTSYPFNVNSINNIGGRVLNDAIPVYHSEKHLNPAALIYCFDSGAYSTIDGVGGYGWITTDQIEWYKKQSMHYTVQNNFNPLPALAYFHIPLPEYRTAFNDKKNISFGERNEDECSSELNSGMFLAMKEMKDIMATFVGHEHINDYIVNFYNIALAYGHFSGWTTTYTPKPAVNGVRVVVLKEGKREFVTWLHKMDGTIKHKVTYPDHFEKMP</sequence>
<dbReference type="KEGG" id="pbt:ING2E5B_0339"/>
<dbReference type="Proteomes" id="UP000032417">
    <property type="component" value="Chromosome 1"/>
</dbReference>
<dbReference type="SUPFAM" id="SSF56300">
    <property type="entry name" value="Metallo-dependent phosphatases"/>
    <property type="match status" value="1"/>
</dbReference>
<feature type="domain" description="Calcineurin-like phosphoesterase" evidence="1">
    <location>
        <begin position="31"/>
        <end position="259"/>
    </location>
</feature>
<reference evidence="2 3" key="1">
    <citation type="submission" date="2014-08" db="EMBL/GenBank/DDBJ databases">
        <authorList>
            <person name="Wibberg D."/>
        </authorList>
    </citation>
    <scope>NUCLEOTIDE SEQUENCE [LARGE SCALE GENOMIC DNA]</scope>
    <source>
        <strain evidence="3">ING2-E5B</strain>
    </source>
</reference>
<dbReference type="STRING" id="1562970.ING2E5B_0339"/>
<accession>A0A098BY73</accession>
<gene>
    <name evidence="2" type="ORF">ING2E5B_0339</name>
</gene>
<dbReference type="EMBL" id="LN515532">
    <property type="protein sequence ID" value="CEA15108.1"/>
    <property type="molecule type" value="Genomic_DNA"/>
</dbReference>
<dbReference type="GO" id="GO:0016788">
    <property type="term" value="F:hydrolase activity, acting on ester bonds"/>
    <property type="evidence" value="ECO:0007669"/>
    <property type="project" value="TreeGrafter"/>
</dbReference>
<dbReference type="PANTHER" id="PTHR32440:SF11">
    <property type="entry name" value="METALLOPHOSPHOESTERASE DOMAIN-CONTAINING PROTEIN"/>
    <property type="match status" value="1"/>
</dbReference>
<proteinExistence type="predicted"/>
<evidence type="ECO:0000313" key="3">
    <source>
        <dbReference type="Proteomes" id="UP000032417"/>
    </source>
</evidence>
<dbReference type="PANTHER" id="PTHR32440">
    <property type="entry name" value="PHOSPHATASE DCR2-RELATED-RELATED"/>
    <property type="match status" value="1"/>
</dbReference>
<keyword evidence="3" id="KW-1185">Reference proteome</keyword>
<organism evidence="2 3">
    <name type="scientific">Fermentimonas caenicola</name>
    <dbReference type="NCBI Taxonomy" id="1562970"/>
    <lineage>
        <taxon>Bacteria</taxon>
        <taxon>Pseudomonadati</taxon>
        <taxon>Bacteroidota</taxon>
        <taxon>Bacteroidia</taxon>
        <taxon>Bacteroidales</taxon>
        <taxon>Dysgonomonadaceae</taxon>
        <taxon>Fermentimonas</taxon>
    </lineage>
</organism>
<dbReference type="OrthoDB" id="9816081at2"/>
<name>A0A098BY73_9BACT</name>
<evidence type="ECO:0000313" key="2">
    <source>
        <dbReference type="EMBL" id="CEA15108.1"/>
    </source>
</evidence>
<dbReference type="CDD" id="cd07383">
    <property type="entry name" value="MPP_Dcr2"/>
    <property type="match status" value="1"/>
</dbReference>